<dbReference type="InterPro" id="IPR042197">
    <property type="entry name" value="Apaf_helical"/>
</dbReference>
<dbReference type="SUPFAM" id="SSF52540">
    <property type="entry name" value="P-loop containing nucleoside triphosphate hydrolases"/>
    <property type="match status" value="1"/>
</dbReference>
<dbReference type="SMART" id="SM00364">
    <property type="entry name" value="LRR_BAC"/>
    <property type="match status" value="6"/>
</dbReference>
<organism evidence="13 14">
    <name type="scientific">Phoenix dactylifera</name>
    <name type="common">Date palm</name>
    <dbReference type="NCBI Taxonomy" id="42345"/>
    <lineage>
        <taxon>Eukaryota</taxon>
        <taxon>Viridiplantae</taxon>
        <taxon>Streptophyta</taxon>
        <taxon>Embryophyta</taxon>
        <taxon>Tracheophyta</taxon>
        <taxon>Spermatophyta</taxon>
        <taxon>Magnoliopsida</taxon>
        <taxon>Liliopsida</taxon>
        <taxon>Arecaceae</taxon>
        <taxon>Coryphoideae</taxon>
        <taxon>Phoeniceae</taxon>
        <taxon>Phoenix</taxon>
    </lineage>
</organism>
<dbReference type="InterPro" id="IPR027417">
    <property type="entry name" value="P-loop_NTPase"/>
</dbReference>
<dbReference type="Pfam" id="PF23598">
    <property type="entry name" value="LRR_14"/>
    <property type="match status" value="1"/>
</dbReference>
<accession>A0A8B8ZZW4</accession>
<evidence type="ECO:0000256" key="4">
    <source>
        <dbReference type="ARBA" id="ARBA00022741"/>
    </source>
</evidence>
<keyword evidence="2" id="KW-0433">Leucine-rich repeat</keyword>
<feature type="domain" description="Disease resistance N-terminal" evidence="9">
    <location>
        <begin position="35"/>
        <end position="105"/>
    </location>
</feature>
<dbReference type="Pfam" id="PF23559">
    <property type="entry name" value="WHD_DRP"/>
    <property type="match status" value="1"/>
</dbReference>
<feature type="domain" description="R13L1/DRL21-like LRR repeat region" evidence="12">
    <location>
        <begin position="734"/>
        <end position="878"/>
    </location>
</feature>
<feature type="domain" description="Disease resistance protein winged helix" evidence="10">
    <location>
        <begin position="432"/>
        <end position="497"/>
    </location>
</feature>
<evidence type="ECO:0000259" key="11">
    <source>
        <dbReference type="Pfam" id="PF23598"/>
    </source>
</evidence>
<protein>
    <submittedName>
        <fullName evidence="14">Disease resistance RPP13-like protein 1 isoform X1</fullName>
    </submittedName>
</protein>
<name>A0A8B8ZZW4_PHODC</name>
<dbReference type="Gene3D" id="3.40.50.300">
    <property type="entry name" value="P-loop containing nucleotide triphosphate hydrolases"/>
    <property type="match status" value="1"/>
</dbReference>
<dbReference type="GO" id="GO:0005524">
    <property type="term" value="F:ATP binding"/>
    <property type="evidence" value="ECO:0007669"/>
    <property type="project" value="UniProtKB-KW"/>
</dbReference>
<dbReference type="GO" id="GO:0042742">
    <property type="term" value="P:defense response to bacterium"/>
    <property type="evidence" value="ECO:0007669"/>
    <property type="project" value="UniProtKB-ARBA"/>
</dbReference>
<dbReference type="Gene3D" id="3.80.10.10">
    <property type="entry name" value="Ribonuclease Inhibitor"/>
    <property type="match status" value="3"/>
</dbReference>
<dbReference type="Gene3D" id="1.10.10.10">
    <property type="entry name" value="Winged helix-like DNA-binding domain superfamily/Winged helix DNA-binding domain"/>
    <property type="match status" value="1"/>
</dbReference>
<evidence type="ECO:0000313" key="14">
    <source>
        <dbReference type="RefSeq" id="XP_038979856.1"/>
    </source>
</evidence>
<dbReference type="GeneID" id="120109979"/>
<dbReference type="InterPro" id="IPR056789">
    <property type="entry name" value="LRR_R13L1-DRL21"/>
</dbReference>
<evidence type="ECO:0000256" key="3">
    <source>
        <dbReference type="ARBA" id="ARBA00022737"/>
    </source>
</evidence>
<keyword evidence="5" id="KW-0611">Plant defense</keyword>
<dbReference type="Gene3D" id="1.10.8.430">
    <property type="entry name" value="Helical domain of apoptotic protease-activating factors"/>
    <property type="match status" value="1"/>
</dbReference>
<reference evidence="14" key="2">
    <citation type="submission" date="2025-08" db="UniProtKB">
        <authorList>
            <consortium name="RefSeq"/>
        </authorList>
    </citation>
    <scope>IDENTIFICATION</scope>
    <source>
        <tissue evidence="14">Young leaves</tissue>
    </source>
</reference>
<keyword evidence="4" id="KW-0547">Nucleotide-binding</keyword>
<dbReference type="InterPro" id="IPR001611">
    <property type="entry name" value="Leu-rich_rpt"/>
</dbReference>
<dbReference type="PROSITE" id="PS51450">
    <property type="entry name" value="LRR"/>
    <property type="match status" value="2"/>
</dbReference>
<proteinExistence type="inferred from homology"/>
<dbReference type="CDD" id="cd14798">
    <property type="entry name" value="RX-CC_like"/>
    <property type="match status" value="1"/>
</dbReference>
<dbReference type="GO" id="GO:0043531">
    <property type="term" value="F:ADP binding"/>
    <property type="evidence" value="ECO:0007669"/>
    <property type="project" value="InterPro"/>
</dbReference>
<dbReference type="InterPro" id="IPR041118">
    <property type="entry name" value="Rx_N"/>
</dbReference>
<keyword evidence="7" id="KW-0175">Coiled coil</keyword>
<dbReference type="InterPro" id="IPR058922">
    <property type="entry name" value="WHD_DRP"/>
</dbReference>
<feature type="coiled-coil region" evidence="7">
    <location>
        <begin position="34"/>
        <end position="61"/>
    </location>
</feature>
<dbReference type="SMART" id="SM00369">
    <property type="entry name" value="LRR_TYP"/>
    <property type="match status" value="3"/>
</dbReference>
<dbReference type="PRINTS" id="PR00364">
    <property type="entry name" value="DISEASERSIST"/>
</dbReference>
<dbReference type="InterPro" id="IPR036388">
    <property type="entry name" value="WH-like_DNA-bd_sf"/>
</dbReference>
<dbReference type="RefSeq" id="XP_038979856.1">
    <property type="nucleotide sequence ID" value="XM_039123928.1"/>
</dbReference>
<evidence type="ECO:0000259" key="9">
    <source>
        <dbReference type="Pfam" id="PF18052"/>
    </source>
</evidence>
<dbReference type="OrthoDB" id="748871at2759"/>
<evidence type="ECO:0000256" key="7">
    <source>
        <dbReference type="SAM" id="Coils"/>
    </source>
</evidence>
<keyword evidence="6" id="KW-0067">ATP-binding</keyword>
<dbReference type="PANTHER" id="PTHR36766">
    <property type="entry name" value="PLANT BROAD-SPECTRUM MILDEW RESISTANCE PROTEIN RPW8"/>
    <property type="match status" value="1"/>
</dbReference>
<feature type="domain" description="NB-ARC" evidence="8">
    <location>
        <begin position="177"/>
        <end position="346"/>
    </location>
</feature>
<keyword evidence="13" id="KW-1185">Reference proteome</keyword>
<evidence type="ECO:0000256" key="2">
    <source>
        <dbReference type="ARBA" id="ARBA00022614"/>
    </source>
</evidence>
<dbReference type="SUPFAM" id="SSF52058">
    <property type="entry name" value="L domain-like"/>
    <property type="match status" value="2"/>
</dbReference>
<dbReference type="Proteomes" id="UP000228380">
    <property type="component" value="Chromosome 1"/>
</dbReference>
<dbReference type="InterPro" id="IPR002182">
    <property type="entry name" value="NB-ARC"/>
</dbReference>
<keyword evidence="3" id="KW-0677">Repeat</keyword>
<dbReference type="InterPro" id="IPR038005">
    <property type="entry name" value="RX-like_CC"/>
</dbReference>
<dbReference type="FunFam" id="1.10.10.10:FF:000322">
    <property type="entry name" value="Probable disease resistance protein At1g63360"/>
    <property type="match status" value="1"/>
</dbReference>
<evidence type="ECO:0000313" key="13">
    <source>
        <dbReference type="Proteomes" id="UP000228380"/>
    </source>
</evidence>
<evidence type="ECO:0000259" key="8">
    <source>
        <dbReference type="Pfam" id="PF00931"/>
    </source>
</evidence>
<sequence>MASAFLSSILSKTSHVLGCVRRWAVSPSSSSDPRSSVLEDLKELERTLRRIKAVLHDAEEREIRDESVKLWLKELKEVSYEADDMLDEYQYEVLRAQVEGRASRKRKRVERDDQEEVSIPDGMGDRIRKIRERFHEISQDRERLCLREEDGEQRVLEAPYPAPTSHMVDESSIYGRERDKQEVIDLLFSEGVGNGVSVIPIVGKGGLGKTTIAQLVYNDSKVKEYFDLTGWLCVSNDFDVPRLTKAIIESLTRSSCDLTQLSTLQDTLKEKLKDKRVLLVLDDVWNDQQSRWEYLRNPFVGAETVRIIMTCRNDSVAEIMQTVHPYHPRCLSPEQSWSLFRHYAFGGRDPEEQPRLADMGKQIVEKCSGLPLAVKSIGSLLRYMADEKSWMDVIQSDVWEVDENINEILPALRLSYSRMPARLKPCFIYCSMFPKDYQFDKDKLVQFWMAQGYIPSGDRRRMEDIGNEYFIDLQRRSFFDSYWSKFFKMHDMIHDLAKSIAGNECWAIVDKKLPSLPDKLRHLYVRDEKEFGKSLLSYNISALRTFLIQPQLEFSAKLWVPKRSQIEILELIKCLLLLRCLRTLEFCWEREDEIPELLGNQKHLRYLRITSNKIEKLPESICLLYHLQTLELDCPQLVELPDSQGNLTNLRYLHITSNKIEKLPESICLLYHLQTLVLDCQHLSQLPDGIGNLTNLHHLQIPKRQILCLPARIRKLTNLRSLLGCYKVQGGIGILKDLLNHQTLIISGLRNMVNIEDARDANLKYKHKLNTMVLDWNAVDCNYDLNHAEKYDKLLHLVAFSEENKDVPADEEREEAMLDYLQPHANLKKLVINGYGGSKFPEWVGDPFSFASLQDIRVISCEKISSLPLYIHDSLGKLDALIPKSTLEGVVISGCRQLTSIAGLHRLHSLTHLHVHDCPQLQFLSEEGLPSNLQDLNIEECQQLTSLPRMQNLTSLDCLNIRVCPQLRLLSEEGLPSNLQHLYIIECQQLTSLPGMQYLTSLEKLIIKDCPQLQLLSEEELPSNIRYLHIEECQQLISLPGLQNLTSLGALTIRNCPQLRLLLEEGLSSNLQYLQIKECQQLRSLSGLSNWGQIQNINCIPFILNLKYSN</sequence>
<feature type="domain" description="Disease resistance R13L4/SHOC-2-like LRR" evidence="11">
    <location>
        <begin position="564"/>
        <end position="665"/>
    </location>
</feature>
<dbReference type="GO" id="GO:0002758">
    <property type="term" value="P:innate immune response-activating signaling pathway"/>
    <property type="evidence" value="ECO:0007669"/>
    <property type="project" value="UniProtKB-ARBA"/>
</dbReference>
<dbReference type="Pfam" id="PF25019">
    <property type="entry name" value="LRR_R13L1-DRL21"/>
    <property type="match status" value="1"/>
</dbReference>
<dbReference type="Gene3D" id="1.20.5.4130">
    <property type="match status" value="1"/>
</dbReference>
<evidence type="ECO:0000259" key="10">
    <source>
        <dbReference type="Pfam" id="PF23559"/>
    </source>
</evidence>
<evidence type="ECO:0000256" key="6">
    <source>
        <dbReference type="ARBA" id="ARBA00022840"/>
    </source>
</evidence>
<dbReference type="InterPro" id="IPR055414">
    <property type="entry name" value="LRR_R13L4/SHOC2-like"/>
</dbReference>
<evidence type="ECO:0000256" key="5">
    <source>
        <dbReference type="ARBA" id="ARBA00022821"/>
    </source>
</evidence>
<reference evidence="13" key="1">
    <citation type="journal article" date="2019" name="Nat. Commun.">
        <title>Genome-wide association mapping of date palm fruit traits.</title>
        <authorList>
            <person name="Hazzouri K.M."/>
            <person name="Gros-Balthazard M."/>
            <person name="Flowers J.M."/>
            <person name="Copetti D."/>
            <person name="Lemansour A."/>
            <person name="Lebrun M."/>
            <person name="Masmoudi K."/>
            <person name="Ferrand S."/>
            <person name="Dhar M.I."/>
            <person name="Fresquez Z.A."/>
            <person name="Rosas U."/>
            <person name="Zhang J."/>
            <person name="Talag J."/>
            <person name="Lee S."/>
            <person name="Kudrna D."/>
            <person name="Powell R.F."/>
            <person name="Leitch I.J."/>
            <person name="Krueger R.R."/>
            <person name="Wing R.A."/>
            <person name="Amiri K.M.A."/>
            <person name="Purugganan M.D."/>
        </authorList>
    </citation>
    <scope>NUCLEOTIDE SEQUENCE [LARGE SCALE GENOMIC DNA]</scope>
    <source>
        <strain evidence="13">cv. Khalas</strain>
    </source>
</reference>
<dbReference type="InterPro" id="IPR032675">
    <property type="entry name" value="LRR_dom_sf"/>
</dbReference>
<dbReference type="AlphaFoldDB" id="A0A8B8ZZW4"/>
<gene>
    <name evidence="14" type="primary">LOC120109979</name>
</gene>
<evidence type="ECO:0000256" key="1">
    <source>
        <dbReference type="ARBA" id="ARBA00008894"/>
    </source>
</evidence>
<dbReference type="InterPro" id="IPR003591">
    <property type="entry name" value="Leu-rich_rpt_typical-subtyp"/>
</dbReference>
<dbReference type="PANTHER" id="PTHR36766:SF40">
    <property type="entry name" value="DISEASE RESISTANCE PROTEIN RGA3"/>
    <property type="match status" value="1"/>
</dbReference>
<comment type="similarity">
    <text evidence="1">Belongs to the disease resistance NB-LRR family.</text>
</comment>
<dbReference type="Pfam" id="PF18052">
    <property type="entry name" value="Rx_N"/>
    <property type="match status" value="1"/>
</dbReference>
<dbReference type="Pfam" id="PF00931">
    <property type="entry name" value="NB-ARC"/>
    <property type="match status" value="1"/>
</dbReference>
<dbReference type="KEGG" id="pda:120109979"/>
<dbReference type="GO" id="GO:0009626">
    <property type="term" value="P:plant-type hypersensitive response"/>
    <property type="evidence" value="ECO:0007669"/>
    <property type="project" value="UniProtKB-ARBA"/>
</dbReference>
<evidence type="ECO:0000259" key="12">
    <source>
        <dbReference type="Pfam" id="PF25019"/>
    </source>
</evidence>